<comment type="subunit">
    <text evidence="2">Homotetramer.</text>
</comment>
<keyword evidence="6" id="KW-1185">Reference proteome</keyword>
<dbReference type="GO" id="GO:0003677">
    <property type="term" value="F:DNA binding"/>
    <property type="evidence" value="ECO:0007669"/>
    <property type="project" value="UniProtKB-KW"/>
</dbReference>
<sequence length="185" mass="20017">MFSSLVIPVIVPAGPPRRYGGAERGDRQGSGGMADETLVTVVGNLTADPELRHTASGMPVAGFTIASTPRVFDRDRNEFVDGEPLFLRCSLWRQAGENAAQSLTRGMRIIVTGKLRQRTFDDKEGQRRTTMEIDAEDVAVSLTYATAKITKAYRQSLPSQDKPASAPAPTQQSSPSPAPTESHPF</sequence>
<dbReference type="NCBIfam" id="NF005851">
    <property type="entry name" value="PRK07772.1"/>
    <property type="match status" value="1"/>
</dbReference>
<evidence type="ECO:0000256" key="4">
    <source>
        <dbReference type="SAM" id="MobiDB-lite"/>
    </source>
</evidence>
<dbReference type="InterPro" id="IPR000424">
    <property type="entry name" value="Primosome_PriB/ssb"/>
</dbReference>
<dbReference type="PANTHER" id="PTHR10302:SF27">
    <property type="entry name" value="SINGLE-STRANDED DNA-BINDING PROTEIN"/>
    <property type="match status" value="1"/>
</dbReference>
<evidence type="ECO:0000256" key="2">
    <source>
        <dbReference type="HAMAP-Rule" id="MF_00984"/>
    </source>
</evidence>
<proteinExistence type="inferred from homology"/>
<reference evidence="6" key="1">
    <citation type="submission" date="2023-07" db="EMBL/GenBank/DDBJ databases">
        <title>30 novel species of actinomycetes from the DSMZ collection.</title>
        <authorList>
            <person name="Nouioui I."/>
        </authorList>
    </citation>
    <scope>NUCLEOTIDE SEQUENCE [LARGE SCALE GENOMIC DNA]</scope>
    <source>
        <strain evidence="6">DSM 41699</strain>
    </source>
</reference>
<gene>
    <name evidence="5" type="ORF">RM764_38540</name>
</gene>
<dbReference type="PANTHER" id="PTHR10302">
    <property type="entry name" value="SINGLE-STRANDED DNA-BINDING PROTEIN"/>
    <property type="match status" value="1"/>
</dbReference>
<evidence type="ECO:0000313" key="5">
    <source>
        <dbReference type="EMBL" id="MDT0468810.1"/>
    </source>
</evidence>
<comment type="caution">
    <text evidence="5">The sequence shown here is derived from an EMBL/GenBank/DDBJ whole genome shotgun (WGS) entry which is preliminary data.</text>
</comment>
<evidence type="ECO:0000313" key="6">
    <source>
        <dbReference type="Proteomes" id="UP001183809"/>
    </source>
</evidence>
<dbReference type="Proteomes" id="UP001183809">
    <property type="component" value="Unassembled WGS sequence"/>
</dbReference>
<dbReference type="NCBIfam" id="TIGR00621">
    <property type="entry name" value="ssb"/>
    <property type="match status" value="1"/>
</dbReference>
<name>A0ABU2U6M7_9ACTN</name>
<protein>
    <recommendedName>
        <fullName evidence="2 3">Single-stranded DNA-binding protein</fullName>
        <shortName evidence="2">SSB</shortName>
    </recommendedName>
</protein>
<feature type="compositionally biased region" description="Low complexity" evidence="4">
    <location>
        <begin position="163"/>
        <end position="175"/>
    </location>
</feature>
<comment type="caution">
    <text evidence="2">Lacks conserved residue(s) required for the propagation of feature annotation.</text>
</comment>
<dbReference type="Pfam" id="PF00436">
    <property type="entry name" value="SSB"/>
    <property type="match status" value="1"/>
</dbReference>
<dbReference type="PROSITE" id="PS50935">
    <property type="entry name" value="SSB"/>
    <property type="match status" value="1"/>
</dbReference>
<dbReference type="SUPFAM" id="SSF50249">
    <property type="entry name" value="Nucleic acid-binding proteins"/>
    <property type="match status" value="1"/>
</dbReference>
<dbReference type="InterPro" id="IPR012340">
    <property type="entry name" value="NA-bd_OB-fold"/>
</dbReference>
<evidence type="ECO:0000256" key="3">
    <source>
        <dbReference type="RuleBase" id="RU000524"/>
    </source>
</evidence>
<dbReference type="HAMAP" id="MF_00984">
    <property type="entry name" value="SSB"/>
    <property type="match status" value="1"/>
</dbReference>
<dbReference type="RefSeq" id="WP_311700254.1">
    <property type="nucleotide sequence ID" value="NZ_JAVREY010000084.1"/>
</dbReference>
<organism evidence="5 6">
    <name type="scientific">Streptomyces gibsoniae</name>
    <dbReference type="NCBI Taxonomy" id="3075529"/>
    <lineage>
        <taxon>Bacteria</taxon>
        <taxon>Bacillati</taxon>
        <taxon>Actinomycetota</taxon>
        <taxon>Actinomycetes</taxon>
        <taxon>Kitasatosporales</taxon>
        <taxon>Streptomycetaceae</taxon>
        <taxon>Streptomyces</taxon>
    </lineage>
</organism>
<feature type="region of interest" description="Disordered" evidence="4">
    <location>
        <begin position="153"/>
        <end position="185"/>
    </location>
</feature>
<evidence type="ECO:0000256" key="1">
    <source>
        <dbReference type="ARBA" id="ARBA00023125"/>
    </source>
</evidence>
<accession>A0ABU2U6M7</accession>
<dbReference type="CDD" id="cd04496">
    <property type="entry name" value="SSB_OBF"/>
    <property type="match status" value="1"/>
</dbReference>
<dbReference type="Gene3D" id="2.40.50.140">
    <property type="entry name" value="Nucleic acid-binding proteins"/>
    <property type="match status" value="1"/>
</dbReference>
<dbReference type="EMBL" id="JAVREY010000084">
    <property type="protein sequence ID" value="MDT0468810.1"/>
    <property type="molecule type" value="Genomic_DNA"/>
</dbReference>
<keyword evidence="1 2" id="KW-0238">DNA-binding</keyword>
<dbReference type="InterPro" id="IPR011344">
    <property type="entry name" value="ssDNA-bd"/>
</dbReference>